<proteinExistence type="inferred from homology"/>
<comment type="caution">
    <text evidence="11">The sequence shown here is derived from an EMBL/GenBank/DDBJ whole genome shotgun (WGS) entry which is preliminary data.</text>
</comment>
<gene>
    <name evidence="11" type="ORF">A3B40_03695</name>
</gene>
<keyword evidence="5" id="KW-0547">Nucleotide-binding</keyword>
<accession>A0A1F7ILL9</accession>
<dbReference type="AlphaFoldDB" id="A0A1F7ILL9"/>
<evidence type="ECO:0000256" key="1">
    <source>
        <dbReference type="ARBA" id="ARBA00008226"/>
    </source>
</evidence>
<dbReference type="InterPro" id="IPR050058">
    <property type="entry name" value="Ala-tRNA_ligase"/>
</dbReference>
<keyword evidence="4" id="KW-0436">Ligase</keyword>
<name>A0A1F7ILL9_9BACT</name>
<evidence type="ECO:0000256" key="7">
    <source>
        <dbReference type="ARBA" id="ARBA00022884"/>
    </source>
</evidence>
<dbReference type="EMBL" id="MGAI01000032">
    <property type="protein sequence ID" value="OGK44243.1"/>
    <property type="molecule type" value="Genomic_DNA"/>
</dbReference>
<dbReference type="Gene3D" id="3.30.930.10">
    <property type="entry name" value="Bira Bifunctional Protein, Domain 2"/>
    <property type="match status" value="1"/>
</dbReference>
<dbReference type="GO" id="GO:0002161">
    <property type="term" value="F:aminoacyl-tRNA deacylase activity"/>
    <property type="evidence" value="ECO:0007669"/>
    <property type="project" value="TreeGrafter"/>
</dbReference>
<dbReference type="Proteomes" id="UP000178040">
    <property type="component" value="Unassembled WGS sequence"/>
</dbReference>
<dbReference type="InterPro" id="IPR018162">
    <property type="entry name" value="Ala-tRNA-ligase_IIc_anticod-bd"/>
</dbReference>
<dbReference type="Pfam" id="PF01411">
    <property type="entry name" value="tRNA-synt_2c"/>
    <property type="match status" value="1"/>
</dbReference>
<evidence type="ECO:0000256" key="5">
    <source>
        <dbReference type="ARBA" id="ARBA00022741"/>
    </source>
</evidence>
<dbReference type="EC" id="6.1.1.7" evidence="2"/>
<dbReference type="GO" id="GO:0005524">
    <property type="term" value="F:ATP binding"/>
    <property type="evidence" value="ECO:0007669"/>
    <property type="project" value="UniProtKB-KW"/>
</dbReference>
<dbReference type="InterPro" id="IPR018164">
    <property type="entry name" value="Ala-tRNA-synth_IIc_N"/>
</dbReference>
<evidence type="ECO:0000313" key="11">
    <source>
        <dbReference type="EMBL" id="OGK44243.1"/>
    </source>
</evidence>
<dbReference type="GO" id="GO:0000049">
    <property type="term" value="F:tRNA binding"/>
    <property type="evidence" value="ECO:0007669"/>
    <property type="project" value="UniProtKB-KW"/>
</dbReference>
<evidence type="ECO:0000256" key="2">
    <source>
        <dbReference type="ARBA" id="ARBA00013168"/>
    </source>
</evidence>
<keyword evidence="9" id="KW-0030">Aminoacyl-tRNA synthetase</keyword>
<evidence type="ECO:0000256" key="8">
    <source>
        <dbReference type="ARBA" id="ARBA00022917"/>
    </source>
</evidence>
<evidence type="ECO:0000313" key="12">
    <source>
        <dbReference type="Proteomes" id="UP000178040"/>
    </source>
</evidence>
<feature type="domain" description="Alanyl-transfer RNA synthetases family profile" evidence="10">
    <location>
        <begin position="1"/>
        <end position="410"/>
    </location>
</feature>
<dbReference type="GO" id="GO:0006419">
    <property type="term" value="P:alanyl-tRNA aminoacylation"/>
    <property type="evidence" value="ECO:0007669"/>
    <property type="project" value="InterPro"/>
</dbReference>
<sequence length="410" mass="47701">MNVDLIEAWLNYYQSKGFRKIQSAPLIHPLFPTSFNMSAGIVQLDAKIRSPKKITSHKECLVQKCFRHFDISKVGDNTHLSFFEMATSFEIGNANEEIAINDLWRFLTDNLTIDEKKLWITTFSQDRIANKPISLSKKLLSLISHIAKKRVIYGSKETNFWQQGGGTEIKDNIRLCGPQIELYYDLGSKLGCQKKDCNPLDNCGRFLEIANTISIKYFIDYNQEPKLKNLVNPSTETVIGIERVAQILENKTDIFETLFFQPLTSQFSKSLNKDIKIICDHLKGLIFIFAEAKIEPGRNYRKRIVRTLIRELLTSFYILRLKPKDYLAKLISEAEKIYKERYPEVIKARRTLISTIFEHEVVFQKTLEKGANQIKKYLKENNIKKIGDKEKQFFRNNYGIPTRYLPLIFT</sequence>
<keyword evidence="8" id="KW-0648">Protein biosynthesis</keyword>
<keyword evidence="3" id="KW-0820">tRNA-binding</keyword>
<evidence type="ECO:0000256" key="4">
    <source>
        <dbReference type="ARBA" id="ARBA00022598"/>
    </source>
</evidence>
<dbReference type="InterPro" id="IPR018165">
    <property type="entry name" value="Ala-tRNA-synth_IIc_core"/>
</dbReference>
<keyword evidence="6" id="KW-0067">ATP-binding</keyword>
<evidence type="ECO:0000256" key="3">
    <source>
        <dbReference type="ARBA" id="ARBA00022555"/>
    </source>
</evidence>
<dbReference type="GO" id="GO:0004813">
    <property type="term" value="F:alanine-tRNA ligase activity"/>
    <property type="evidence" value="ECO:0007669"/>
    <property type="project" value="UniProtKB-EC"/>
</dbReference>
<dbReference type="PANTHER" id="PTHR11777">
    <property type="entry name" value="ALANYL-TRNA SYNTHETASE"/>
    <property type="match status" value="1"/>
</dbReference>
<dbReference type="PANTHER" id="PTHR11777:SF9">
    <property type="entry name" value="ALANINE--TRNA LIGASE, CYTOPLASMIC"/>
    <property type="match status" value="1"/>
</dbReference>
<organism evidence="11 12">
    <name type="scientific">Candidatus Roizmanbacteria bacterium RIFCSPLOWO2_01_FULL_37_16</name>
    <dbReference type="NCBI Taxonomy" id="1802058"/>
    <lineage>
        <taxon>Bacteria</taxon>
        <taxon>Candidatus Roizmaniibacteriota</taxon>
    </lineage>
</organism>
<protein>
    <recommendedName>
        <fullName evidence="2">alanine--tRNA ligase</fullName>
        <ecNumber evidence="2">6.1.1.7</ecNumber>
    </recommendedName>
</protein>
<dbReference type="InterPro" id="IPR045864">
    <property type="entry name" value="aa-tRNA-synth_II/BPL/LPL"/>
</dbReference>
<keyword evidence="7" id="KW-0694">RNA-binding</keyword>
<dbReference type="GO" id="GO:0005829">
    <property type="term" value="C:cytosol"/>
    <property type="evidence" value="ECO:0007669"/>
    <property type="project" value="TreeGrafter"/>
</dbReference>
<dbReference type="SUPFAM" id="SSF55681">
    <property type="entry name" value="Class II aaRS and biotin synthetases"/>
    <property type="match status" value="1"/>
</dbReference>
<comment type="similarity">
    <text evidence="1">Belongs to the class-II aminoacyl-tRNA synthetase family.</text>
</comment>
<evidence type="ECO:0000256" key="9">
    <source>
        <dbReference type="ARBA" id="ARBA00023146"/>
    </source>
</evidence>
<evidence type="ECO:0000259" key="10">
    <source>
        <dbReference type="PROSITE" id="PS50860"/>
    </source>
</evidence>
<reference evidence="11 12" key="1">
    <citation type="journal article" date="2016" name="Nat. Commun.">
        <title>Thousands of microbial genomes shed light on interconnected biogeochemical processes in an aquifer system.</title>
        <authorList>
            <person name="Anantharaman K."/>
            <person name="Brown C.T."/>
            <person name="Hug L.A."/>
            <person name="Sharon I."/>
            <person name="Castelle C.J."/>
            <person name="Probst A.J."/>
            <person name="Thomas B.C."/>
            <person name="Singh A."/>
            <person name="Wilkins M.J."/>
            <person name="Karaoz U."/>
            <person name="Brodie E.L."/>
            <person name="Williams K.H."/>
            <person name="Hubbard S.S."/>
            <person name="Banfield J.F."/>
        </authorList>
    </citation>
    <scope>NUCLEOTIDE SEQUENCE [LARGE SCALE GENOMIC DNA]</scope>
</reference>
<dbReference type="PROSITE" id="PS50860">
    <property type="entry name" value="AA_TRNA_LIGASE_II_ALA"/>
    <property type="match status" value="1"/>
</dbReference>
<dbReference type="SUPFAM" id="SSF101353">
    <property type="entry name" value="Putative anticodon-binding domain of alanyl-tRNA synthetase (AlaRS)"/>
    <property type="match status" value="1"/>
</dbReference>
<evidence type="ECO:0000256" key="6">
    <source>
        <dbReference type="ARBA" id="ARBA00022840"/>
    </source>
</evidence>